<dbReference type="PROSITE" id="PS51257">
    <property type="entry name" value="PROKAR_LIPOPROTEIN"/>
    <property type="match status" value="1"/>
</dbReference>
<reference evidence="2" key="1">
    <citation type="submission" date="2021-12" db="EMBL/GenBank/DDBJ databases">
        <title>Comparative genomics, transcriptomics and evolutionary studies reveal genomic signatures of adaptation to plant cell wall in hemibiotrophic fungi.</title>
        <authorList>
            <consortium name="DOE Joint Genome Institute"/>
            <person name="Baroncelli R."/>
            <person name="Diaz J.F."/>
            <person name="Benocci T."/>
            <person name="Peng M."/>
            <person name="Battaglia E."/>
            <person name="Haridas S."/>
            <person name="Andreopoulos W."/>
            <person name="Labutti K."/>
            <person name="Pangilinan J."/>
            <person name="Floch G.L."/>
            <person name="Makela M.R."/>
            <person name="Henrissat B."/>
            <person name="Grigoriev I.V."/>
            <person name="Crouch J.A."/>
            <person name="De Vries R.P."/>
            <person name="Sukno S.A."/>
            <person name="Thon M.R."/>
        </authorList>
    </citation>
    <scope>NUCLEOTIDE SEQUENCE</scope>
    <source>
        <strain evidence="2">CBS 112980</strain>
    </source>
</reference>
<dbReference type="Proteomes" id="UP001244207">
    <property type="component" value="Unassembled WGS sequence"/>
</dbReference>
<feature type="signal peptide" evidence="1">
    <location>
        <begin position="1"/>
        <end position="27"/>
    </location>
</feature>
<evidence type="ECO:0000256" key="1">
    <source>
        <dbReference type="SAM" id="SignalP"/>
    </source>
</evidence>
<keyword evidence="3" id="KW-1185">Reference proteome</keyword>
<dbReference type="RefSeq" id="XP_060369508.1">
    <property type="nucleotide sequence ID" value="XM_060502390.1"/>
</dbReference>
<comment type="caution">
    <text evidence="2">The sequence shown here is derived from an EMBL/GenBank/DDBJ whole genome shotgun (WGS) entry which is preliminary data.</text>
</comment>
<gene>
    <name evidence="2" type="ORF">BDZ83DRAFT_32532</name>
</gene>
<evidence type="ECO:0000313" key="2">
    <source>
        <dbReference type="EMBL" id="KAK1729453.1"/>
    </source>
</evidence>
<organism evidence="2 3">
    <name type="scientific">Glomerella acutata</name>
    <name type="common">Colletotrichum acutatum</name>
    <dbReference type="NCBI Taxonomy" id="27357"/>
    <lineage>
        <taxon>Eukaryota</taxon>
        <taxon>Fungi</taxon>
        <taxon>Dikarya</taxon>
        <taxon>Ascomycota</taxon>
        <taxon>Pezizomycotina</taxon>
        <taxon>Sordariomycetes</taxon>
        <taxon>Hypocreomycetidae</taxon>
        <taxon>Glomerellales</taxon>
        <taxon>Glomerellaceae</taxon>
        <taxon>Colletotrichum</taxon>
        <taxon>Colletotrichum acutatum species complex</taxon>
    </lineage>
</organism>
<feature type="chain" id="PRO_5041962912" evidence="1">
    <location>
        <begin position="28"/>
        <end position="78"/>
    </location>
</feature>
<dbReference type="EMBL" id="JAHMHS010000011">
    <property type="protein sequence ID" value="KAK1729453.1"/>
    <property type="molecule type" value="Genomic_DNA"/>
</dbReference>
<accession>A0AAD8XLD4</accession>
<keyword evidence="1" id="KW-0732">Signal</keyword>
<proteinExistence type="predicted"/>
<name>A0AAD8XLD4_GLOAC</name>
<protein>
    <submittedName>
        <fullName evidence="2">Uncharacterized protein</fullName>
    </submittedName>
</protein>
<evidence type="ECO:0000313" key="3">
    <source>
        <dbReference type="Proteomes" id="UP001244207"/>
    </source>
</evidence>
<sequence length="78" mass="8736">MMARNTFGFWFYCISAWHLLGLSCVMAGVEEAPWFFKPGQAQPIDLLDQPDAIPFWPGSIKVICETEAQGVRCDAKTP</sequence>
<dbReference type="GeneID" id="85386289"/>
<dbReference type="AlphaFoldDB" id="A0AAD8XLD4"/>